<proteinExistence type="predicted"/>
<organism evidence="1">
    <name type="scientific">Ectopseudomonas oleovorans</name>
    <name type="common">Pseudomonas oleovorans</name>
    <dbReference type="NCBI Taxonomy" id="301"/>
    <lineage>
        <taxon>Bacteria</taxon>
        <taxon>Pseudomonadati</taxon>
        <taxon>Pseudomonadota</taxon>
        <taxon>Gammaproteobacteria</taxon>
        <taxon>Pseudomonadales</taxon>
        <taxon>Pseudomonadaceae</taxon>
        <taxon>Ectopseudomonas</taxon>
    </lineage>
</organism>
<name>A0A653B301_ECTOL</name>
<reference evidence="1" key="1">
    <citation type="submission" date="2018-11" db="EMBL/GenBank/DDBJ databases">
        <authorList>
            <consortium name="Genoscope - CEA"/>
            <person name="William W."/>
        </authorList>
    </citation>
    <scope>NUCLEOTIDE SEQUENCE [LARGE SCALE GENOMIC DNA]</scope>
    <source>
        <strain evidence="1">T9AD</strain>
    </source>
</reference>
<dbReference type="AlphaFoldDB" id="A0A653B301"/>
<gene>
    <name evidence="1" type="ORF">POT9AD_1972</name>
</gene>
<evidence type="ECO:0000313" key="1">
    <source>
        <dbReference type="EMBL" id="VDN62952.1"/>
    </source>
</evidence>
<protein>
    <submittedName>
        <fullName evidence="1">Uncharacterized protein</fullName>
    </submittedName>
</protein>
<dbReference type="EMBL" id="LR130779">
    <property type="protein sequence ID" value="VDN62952.1"/>
    <property type="molecule type" value="Genomic_DNA"/>
</dbReference>
<sequence>MQSRGVRSGRVAVLGWVLDRKPGKRFPVIMRAWSSSHDRPGVRGGNGRGIDAIYRSIDAAFCFFAEIT</sequence>
<accession>A0A653B301</accession>